<evidence type="ECO:0000256" key="1">
    <source>
        <dbReference type="ARBA" id="ARBA00000274"/>
    </source>
</evidence>
<proteinExistence type="inferred from homology"/>
<gene>
    <name evidence="3" type="ORF">DD235_04775</name>
</gene>
<evidence type="ECO:0000256" key="2">
    <source>
        <dbReference type="RuleBase" id="RU363015"/>
    </source>
</evidence>
<dbReference type="InterPro" id="IPR052341">
    <property type="entry name" value="LOG_family_nucleotidases"/>
</dbReference>
<protein>
    <recommendedName>
        <fullName evidence="2">Cytokinin riboside 5'-monophosphate phosphoribohydrolase</fullName>
        <ecNumber evidence="2">3.2.2.n1</ecNumber>
    </recommendedName>
</protein>
<keyword evidence="2" id="KW-0378">Hydrolase</keyword>
<accession>A0A2V1K4F0</accession>
<sequence length="224" mass="24272">MTQNKLHADWQIDRIMSEIQQASDALAHIGQAVSIFGSARIRQDSPWYAQTQDIAGRLATAGIAVIAGGGPGLMEAANKGAHEQGGTSIGLNISLPHEPTNNPYQTLSLPFEYFVSRKAAFFMHSIGYIAMPGGFGTLDELFEAMTLIQTGKLPAAPIMLVGSSYWNGLIDWLREQLQTRALIGPNDLGLLEIEDDTDRVVERIIQFAGCITQDAGSRESCILP</sequence>
<dbReference type="EC" id="3.2.2.n1" evidence="2"/>
<dbReference type="GO" id="GO:0005829">
    <property type="term" value="C:cytosol"/>
    <property type="evidence" value="ECO:0007669"/>
    <property type="project" value="TreeGrafter"/>
</dbReference>
<dbReference type="GO" id="GO:0008714">
    <property type="term" value="F:AMP nucleosidase activity"/>
    <property type="evidence" value="ECO:0007669"/>
    <property type="project" value="UniProtKB-EC"/>
</dbReference>
<dbReference type="InterPro" id="IPR031100">
    <property type="entry name" value="LOG_fam"/>
</dbReference>
<keyword evidence="2" id="KW-0203">Cytokinin biosynthesis</keyword>
<comment type="caution">
    <text evidence="3">The sequence shown here is derived from an EMBL/GenBank/DDBJ whole genome shotgun (WGS) entry which is preliminary data.</text>
</comment>
<dbReference type="GO" id="GO:0009691">
    <property type="term" value="P:cytokinin biosynthetic process"/>
    <property type="evidence" value="ECO:0007669"/>
    <property type="project" value="UniProtKB-UniRule"/>
</dbReference>
<comment type="catalytic activity">
    <reaction evidence="1">
        <text>AMP + H2O = D-ribose 5-phosphate + adenine</text>
        <dbReference type="Rhea" id="RHEA:20129"/>
        <dbReference type="ChEBI" id="CHEBI:15377"/>
        <dbReference type="ChEBI" id="CHEBI:16708"/>
        <dbReference type="ChEBI" id="CHEBI:78346"/>
        <dbReference type="ChEBI" id="CHEBI:456215"/>
        <dbReference type="EC" id="3.2.2.4"/>
    </reaction>
</comment>
<dbReference type="Proteomes" id="UP000245212">
    <property type="component" value="Unassembled WGS sequence"/>
</dbReference>
<dbReference type="SUPFAM" id="SSF102405">
    <property type="entry name" value="MCP/YpsA-like"/>
    <property type="match status" value="1"/>
</dbReference>
<dbReference type="InterPro" id="IPR005269">
    <property type="entry name" value="LOG"/>
</dbReference>
<dbReference type="Pfam" id="PF03641">
    <property type="entry name" value="Lysine_decarbox"/>
    <property type="match status" value="1"/>
</dbReference>
<dbReference type="NCBIfam" id="TIGR00730">
    <property type="entry name" value="Rossman fold protein, TIGR00730 family"/>
    <property type="match status" value="1"/>
</dbReference>
<dbReference type="EMBL" id="QETA01000001">
    <property type="protein sequence ID" value="PWF25450.1"/>
    <property type="molecule type" value="Genomic_DNA"/>
</dbReference>
<dbReference type="Gene3D" id="3.40.50.450">
    <property type="match status" value="1"/>
</dbReference>
<dbReference type="PANTHER" id="PTHR43393:SF2">
    <property type="entry name" value="CYTOKININ RIBOSIDE 5'-MONOPHOSPHATE PHOSPHORIBOHYDROLASE"/>
    <property type="match status" value="1"/>
</dbReference>
<comment type="similarity">
    <text evidence="2">Belongs to the LOG family.</text>
</comment>
<organism evidence="3 4">
    <name type="scientific">Corticimicrobacter populi</name>
    <dbReference type="NCBI Taxonomy" id="2175229"/>
    <lineage>
        <taxon>Bacteria</taxon>
        <taxon>Pseudomonadati</taxon>
        <taxon>Pseudomonadota</taxon>
        <taxon>Betaproteobacteria</taxon>
        <taxon>Burkholderiales</taxon>
        <taxon>Alcaligenaceae</taxon>
        <taxon>Corticimicrobacter</taxon>
    </lineage>
</organism>
<keyword evidence="4" id="KW-1185">Reference proteome</keyword>
<dbReference type="AlphaFoldDB" id="A0A2V1K4F0"/>
<dbReference type="PANTHER" id="PTHR43393">
    <property type="entry name" value="CYTOKININ RIBOSIDE 5'-MONOPHOSPHATE PHOSPHORIBOHYDROLASE"/>
    <property type="match status" value="1"/>
</dbReference>
<name>A0A2V1K4F0_9BURK</name>
<evidence type="ECO:0000313" key="4">
    <source>
        <dbReference type="Proteomes" id="UP000245212"/>
    </source>
</evidence>
<evidence type="ECO:0000313" key="3">
    <source>
        <dbReference type="EMBL" id="PWF25450.1"/>
    </source>
</evidence>
<reference evidence="4" key="1">
    <citation type="submission" date="2018-05" db="EMBL/GenBank/DDBJ databases">
        <authorList>
            <person name="Li Y."/>
        </authorList>
    </citation>
    <scope>NUCLEOTIDE SEQUENCE [LARGE SCALE GENOMIC DNA]</scope>
    <source>
        <strain evidence="4">3d-2-2</strain>
    </source>
</reference>